<proteinExistence type="predicted"/>
<organism evidence="1">
    <name type="scientific">Rhizophora mucronata</name>
    <name type="common">Asiatic mangrove</name>
    <dbReference type="NCBI Taxonomy" id="61149"/>
    <lineage>
        <taxon>Eukaryota</taxon>
        <taxon>Viridiplantae</taxon>
        <taxon>Streptophyta</taxon>
        <taxon>Embryophyta</taxon>
        <taxon>Tracheophyta</taxon>
        <taxon>Spermatophyta</taxon>
        <taxon>Magnoliopsida</taxon>
        <taxon>eudicotyledons</taxon>
        <taxon>Gunneridae</taxon>
        <taxon>Pentapetalae</taxon>
        <taxon>rosids</taxon>
        <taxon>fabids</taxon>
        <taxon>Malpighiales</taxon>
        <taxon>Rhizophoraceae</taxon>
        <taxon>Rhizophora</taxon>
    </lineage>
</organism>
<evidence type="ECO:0000313" key="1">
    <source>
        <dbReference type="EMBL" id="MBX69657.1"/>
    </source>
</evidence>
<dbReference type="AlphaFoldDB" id="A0A2P2QRP4"/>
<sequence>MAMAMTGKLVSGECTSASLVTGGGDCNCEP</sequence>
<reference evidence="1" key="1">
    <citation type="submission" date="2018-02" db="EMBL/GenBank/DDBJ databases">
        <title>Rhizophora mucronata_Transcriptome.</title>
        <authorList>
            <person name="Meera S.P."/>
            <person name="Sreeshan A."/>
            <person name="Augustine A."/>
        </authorList>
    </citation>
    <scope>NUCLEOTIDE SEQUENCE</scope>
    <source>
        <tissue evidence="1">Leaf</tissue>
    </source>
</reference>
<protein>
    <submittedName>
        <fullName evidence="1">Uncharacterized protein</fullName>
    </submittedName>
</protein>
<accession>A0A2P2QRP4</accession>
<name>A0A2P2QRP4_RHIMU</name>
<dbReference type="EMBL" id="GGEC01089173">
    <property type="protein sequence ID" value="MBX69657.1"/>
    <property type="molecule type" value="Transcribed_RNA"/>
</dbReference>